<feature type="DNA-binding region" description="OmpR/PhoB-type" evidence="10">
    <location>
        <begin position="140"/>
        <end position="240"/>
    </location>
</feature>
<feature type="domain" description="Response regulatory" evidence="11">
    <location>
        <begin position="15"/>
        <end position="128"/>
    </location>
</feature>
<evidence type="ECO:0000256" key="9">
    <source>
        <dbReference type="PROSITE-ProRule" id="PRU00169"/>
    </source>
</evidence>
<keyword evidence="5" id="KW-0805">Transcription regulation</keyword>
<feature type="domain" description="OmpR/PhoB-type" evidence="12">
    <location>
        <begin position="140"/>
        <end position="240"/>
    </location>
</feature>
<organism evidence="13 14">
    <name type="scientific">Inquilinus limosus</name>
    <dbReference type="NCBI Taxonomy" id="171674"/>
    <lineage>
        <taxon>Bacteria</taxon>
        <taxon>Pseudomonadati</taxon>
        <taxon>Pseudomonadota</taxon>
        <taxon>Alphaproteobacteria</taxon>
        <taxon>Rhodospirillales</taxon>
        <taxon>Rhodospirillaceae</taxon>
        <taxon>Inquilinus</taxon>
    </lineage>
</organism>
<accession>A0A952FQF2</accession>
<gene>
    <name evidence="13" type="ORF">JF625_14725</name>
</gene>
<sequence>MSTSAAAARPEAQPHVLLVEDDLEISRMLQGVLSESGFAVSAVTDAGEMDAVLRLARVDLVVLDIMLPGEDGLSICRRLRAGSAIPIIMVTARGDAVDRIVGLEIGADDYLPKPFDSRELVARIRALLRRAQGGHGAGRTQSLRFAGWRIDPASRQLHDPEGVQVAMTSVEFDLLAALCRHSGQVLSRDQLIELTHSGLASPVQRSIDVHVSRIRQKIEPDPDNPRYIKTVRLGGYMFTAPVEAA</sequence>
<dbReference type="Pfam" id="PF00072">
    <property type="entry name" value="Response_reg"/>
    <property type="match status" value="1"/>
</dbReference>
<evidence type="ECO:0000256" key="10">
    <source>
        <dbReference type="PROSITE-ProRule" id="PRU01091"/>
    </source>
</evidence>
<dbReference type="GO" id="GO:0000976">
    <property type="term" value="F:transcription cis-regulatory region binding"/>
    <property type="evidence" value="ECO:0007669"/>
    <property type="project" value="TreeGrafter"/>
</dbReference>
<comment type="subcellular location">
    <subcellularLocation>
        <location evidence="1">Cytoplasm</location>
    </subcellularLocation>
</comment>
<protein>
    <recommendedName>
        <fullName evidence="8">Regulatory protein VirG</fullName>
    </recommendedName>
</protein>
<evidence type="ECO:0000256" key="7">
    <source>
        <dbReference type="ARBA" id="ARBA00023163"/>
    </source>
</evidence>
<dbReference type="EMBL" id="JAEKLZ010000212">
    <property type="protein sequence ID" value="MBW8726394.1"/>
    <property type="molecule type" value="Genomic_DNA"/>
</dbReference>
<dbReference type="InterPro" id="IPR036388">
    <property type="entry name" value="WH-like_DNA-bd_sf"/>
</dbReference>
<dbReference type="GO" id="GO:0005829">
    <property type="term" value="C:cytosol"/>
    <property type="evidence" value="ECO:0007669"/>
    <property type="project" value="TreeGrafter"/>
</dbReference>
<dbReference type="InterPro" id="IPR001789">
    <property type="entry name" value="Sig_transdc_resp-reg_receiver"/>
</dbReference>
<dbReference type="FunFam" id="1.10.10.10:FF:000099">
    <property type="entry name" value="Two-component system response regulator TorR"/>
    <property type="match status" value="1"/>
</dbReference>
<dbReference type="PROSITE" id="PS51755">
    <property type="entry name" value="OMPR_PHOB"/>
    <property type="match status" value="1"/>
</dbReference>
<evidence type="ECO:0000256" key="4">
    <source>
        <dbReference type="ARBA" id="ARBA00023012"/>
    </source>
</evidence>
<comment type="caution">
    <text evidence="13">The sequence shown here is derived from an EMBL/GenBank/DDBJ whole genome shotgun (WGS) entry which is preliminary data.</text>
</comment>
<evidence type="ECO:0000256" key="2">
    <source>
        <dbReference type="ARBA" id="ARBA00022490"/>
    </source>
</evidence>
<evidence type="ECO:0000256" key="5">
    <source>
        <dbReference type="ARBA" id="ARBA00023015"/>
    </source>
</evidence>
<keyword evidence="2" id="KW-0963">Cytoplasm</keyword>
<dbReference type="InterPro" id="IPR039420">
    <property type="entry name" value="WalR-like"/>
</dbReference>
<dbReference type="Proteomes" id="UP000700706">
    <property type="component" value="Unassembled WGS sequence"/>
</dbReference>
<keyword evidence="3 9" id="KW-0597">Phosphoprotein</keyword>
<proteinExistence type="predicted"/>
<evidence type="ECO:0000256" key="3">
    <source>
        <dbReference type="ARBA" id="ARBA00022553"/>
    </source>
</evidence>
<dbReference type="InterPro" id="IPR011006">
    <property type="entry name" value="CheY-like_superfamily"/>
</dbReference>
<evidence type="ECO:0000259" key="12">
    <source>
        <dbReference type="PROSITE" id="PS51755"/>
    </source>
</evidence>
<dbReference type="PANTHER" id="PTHR48111">
    <property type="entry name" value="REGULATOR OF RPOS"/>
    <property type="match status" value="1"/>
</dbReference>
<evidence type="ECO:0000256" key="8">
    <source>
        <dbReference type="ARBA" id="ARBA00067337"/>
    </source>
</evidence>
<feature type="modified residue" description="4-aspartylphosphate" evidence="9">
    <location>
        <position position="64"/>
    </location>
</feature>
<dbReference type="SMART" id="SM00862">
    <property type="entry name" value="Trans_reg_C"/>
    <property type="match status" value="1"/>
</dbReference>
<dbReference type="SUPFAM" id="SSF46894">
    <property type="entry name" value="C-terminal effector domain of the bipartite response regulators"/>
    <property type="match status" value="1"/>
</dbReference>
<dbReference type="InterPro" id="IPR001867">
    <property type="entry name" value="OmpR/PhoB-type_DNA-bd"/>
</dbReference>
<keyword evidence="7" id="KW-0804">Transcription</keyword>
<dbReference type="GO" id="GO:0006355">
    <property type="term" value="P:regulation of DNA-templated transcription"/>
    <property type="evidence" value="ECO:0007669"/>
    <property type="project" value="InterPro"/>
</dbReference>
<dbReference type="SUPFAM" id="SSF52172">
    <property type="entry name" value="CheY-like"/>
    <property type="match status" value="1"/>
</dbReference>
<keyword evidence="6 10" id="KW-0238">DNA-binding</keyword>
<reference evidence="13" key="1">
    <citation type="submission" date="2020-06" db="EMBL/GenBank/DDBJ databases">
        <title>Stable isotope informed genome-resolved metagenomics uncovers potential trophic interactions in rhizosphere soil.</title>
        <authorList>
            <person name="Starr E.P."/>
            <person name="Shi S."/>
            <person name="Blazewicz S.J."/>
            <person name="Koch B.J."/>
            <person name="Probst A.J."/>
            <person name="Hungate B.A."/>
            <person name="Pett-Ridge J."/>
            <person name="Firestone M.K."/>
            <person name="Banfield J.F."/>
        </authorList>
    </citation>
    <scope>NUCLEOTIDE SEQUENCE</scope>
    <source>
        <strain evidence="13">YM_69_17</strain>
    </source>
</reference>
<dbReference type="CDD" id="cd00383">
    <property type="entry name" value="trans_reg_C"/>
    <property type="match status" value="1"/>
</dbReference>
<dbReference type="SMART" id="SM00448">
    <property type="entry name" value="REC"/>
    <property type="match status" value="1"/>
</dbReference>
<evidence type="ECO:0000313" key="13">
    <source>
        <dbReference type="EMBL" id="MBW8726394.1"/>
    </source>
</evidence>
<evidence type="ECO:0000313" key="14">
    <source>
        <dbReference type="Proteomes" id="UP000700706"/>
    </source>
</evidence>
<dbReference type="Gene3D" id="3.40.50.2300">
    <property type="match status" value="1"/>
</dbReference>
<dbReference type="Gene3D" id="6.10.250.690">
    <property type="match status" value="1"/>
</dbReference>
<dbReference type="Pfam" id="PF00486">
    <property type="entry name" value="Trans_reg_C"/>
    <property type="match status" value="1"/>
</dbReference>
<dbReference type="Gene3D" id="1.10.10.10">
    <property type="entry name" value="Winged helix-like DNA-binding domain superfamily/Winged helix DNA-binding domain"/>
    <property type="match status" value="1"/>
</dbReference>
<evidence type="ECO:0000256" key="6">
    <source>
        <dbReference type="ARBA" id="ARBA00023125"/>
    </source>
</evidence>
<dbReference type="GO" id="GO:0000156">
    <property type="term" value="F:phosphorelay response regulator activity"/>
    <property type="evidence" value="ECO:0007669"/>
    <property type="project" value="TreeGrafter"/>
</dbReference>
<dbReference type="PROSITE" id="PS50110">
    <property type="entry name" value="RESPONSE_REGULATORY"/>
    <property type="match status" value="1"/>
</dbReference>
<dbReference type="PANTHER" id="PTHR48111:SF4">
    <property type="entry name" value="DNA-BINDING DUAL TRANSCRIPTIONAL REGULATOR OMPR"/>
    <property type="match status" value="1"/>
</dbReference>
<dbReference type="InterPro" id="IPR016032">
    <property type="entry name" value="Sig_transdc_resp-reg_C-effctor"/>
</dbReference>
<evidence type="ECO:0000259" key="11">
    <source>
        <dbReference type="PROSITE" id="PS50110"/>
    </source>
</evidence>
<dbReference type="AlphaFoldDB" id="A0A952FQF2"/>
<evidence type="ECO:0000256" key="1">
    <source>
        <dbReference type="ARBA" id="ARBA00004496"/>
    </source>
</evidence>
<name>A0A952FQF2_9PROT</name>
<keyword evidence="4" id="KW-0902">Two-component regulatory system</keyword>
<dbReference type="GO" id="GO:0032993">
    <property type="term" value="C:protein-DNA complex"/>
    <property type="evidence" value="ECO:0007669"/>
    <property type="project" value="TreeGrafter"/>
</dbReference>